<dbReference type="InterPro" id="IPR032710">
    <property type="entry name" value="NTF2-like_dom_sf"/>
</dbReference>
<dbReference type="InterPro" id="IPR027843">
    <property type="entry name" value="DUF4440"/>
</dbReference>
<dbReference type="HOGENOM" id="CLU_141608_2_0_11"/>
<proteinExistence type="predicted"/>
<evidence type="ECO:0000259" key="1">
    <source>
        <dbReference type="Pfam" id="PF14534"/>
    </source>
</evidence>
<dbReference type="Pfam" id="PF14534">
    <property type="entry name" value="DUF4440"/>
    <property type="match status" value="1"/>
</dbReference>
<dbReference type="Gene3D" id="3.10.450.50">
    <property type="match status" value="1"/>
</dbReference>
<reference evidence="3" key="2">
    <citation type="submission" date="2010-01" db="EMBL/GenBank/DDBJ databases">
        <title>The complete genome of Conexibacter woesei DSM 14684.</title>
        <authorList>
            <consortium name="US DOE Joint Genome Institute (JGI-PGF)"/>
            <person name="Lucas S."/>
            <person name="Copeland A."/>
            <person name="Lapidus A."/>
            <person name="Glavina del Rio T."/>
            <person name="Dalin E."/>
            <person name="Tice H."/>
            <person name="Bruce D."/>
            <person name="Goodwin L."/>
            <person name="Pitluck S."/>
            <person name="Kyrpides N."/>
            <person name="Mavromatis K."/>
            <person name="Ivanova N."/>
            <person name="Mikhailova N."/>
            <person name="Chertkov O."/>
            <person name="Brettin T."/>
            <person name="Detter J.C."/>
            <person name="Han C."/>
            <person name="Larimer F."/>
            <person name="Land M."/>
            <person name="Hauser L."/>
            <person name="Markowitz V."/>
            <person name="Cheng J.-F."/>
            <person name="Hugenholtz P."/>
            <person name="Woyke T."/>
            <person name="Wu D."/>
            <person name="Pukall R."/>
            <person name="Steenblock K."/>
            <person name="Schneider S."/>
            <person name="Klenk H.-P."/>
            <person name="Eisen J.A."/>
        </authorList>
    </citation>
    <scope>NUCLEOTIDE SEQUENCE [LARGE SCALE GENOMIC DNA]</scope>
    <source>
        <strain evidence="3">DSM 14684 / CIP 108061 / JCM 11494 / NBRC 100937 / ID131577</strain>
    </source>
</reference>
<dbReference type="eggNOG" id="ENOG50330EB">
    <property type="taxonomic scope" value="Bacteria"/>
</dbReference>
<dbReference type="SUPFAM" id="SSF54427">
    <property type="entry name" value="NTF2-like"/>
    <property type="match status" value="1"/>
</dbReference>
<gene>
    <name evidence="2" type="ordered locus">Cwoe_0674</name>
</gene>
<dbReference type="OrthoDB" id="3578550at2"/>
<evidence type="ECO:0000313" key="3">
    <source>
        <dbReference type="Proteomes" id="UP000008229"/>
    </source>
</evidence>
<protein>
    <recommendedName>
        <fullName evidence="1">DUF4440 domain-containing protein</fullName>
    </recommendedName>
</protein>
<feature type="domain" description="DUF4440" evidence="1">
    <location>
        <begin position="20"/>
        <end position="126"/>
    </location>
</feature>
<evidence type="ECO:0000313" key="2">
    <source>
        <dbReference type="EMBL" id="ADB49108.1"/>
    </source>
</evidence>
<dbReference type="Proteomes" id="UP000008229">
    <property type="component" value="Chromosome"/>
</dbReference>
<accession>D3F9E1</accession>
<dbReference type="KEGG" id="cwo:Cwoe_0674"/>
<name>D3F9E1_CONWI</name>
<organism evidence="2 3">
    <name type="scientific">Conexibacter woesei (strain DSM 14684 / CCUG 47730 / CIP 108061 / JCM 11494 / NBRC 100937 / ID131577)</name>
    <dbReference type="NCBI Taxonomy" id="469383"/>
    <lineage>
        <taxon>Bacteria</taxon>
        <taxon>Bacillati</taxon>
        <taxon>Actinomycetota</taxon>
        <taxon>Thermoleophilia</taxon>
        <taxon>Solirubrobacterales</taxon>
        <taxon>Conexibacteraceae</taxon>
        <taxon>Conexibacter</taxon>
    </lineage>
</organism>
<dbReference type="EMBL" id="CP001854">
    <property type="protein sequence ID" value="ADB49108.1"/>
    <property type="molecule type" value="Genomic_DNA"/>
</dbReference>
<reference evidence="2 3" key="1">
    <citation type="journal article" date="2010" name="Stand. Genomic Sci.">
        <title>Complete genome sequence of Conexibacter woesei type strain (ID131577).</title>
        <authorList>
            <person name="Pukall R."/>
            <person name="Lapidus A."/>
            <person name="Glavina Del Rio T."/>
            <person name="Copeland A."/>
            <person name="Tice H."/>
            <person name="Cheng J.-F."/>
            <person name="Lucas S."/>
            <person name="Chen F."/>
            <person name="Nolan M."/>
            <person name="Bruce D."/>
            <person name="Goodwin L."/>
            <person name="Pitluck S."/>
            <person name="Mavromatis K."/>
            <person name="Ivanova N."/>
            <person name="Ovchinnikova G."/>
            <person name="Pati A."/>
            <person name="Chen A."/>
            <person name="Palaniappan K."/>
            <person name="Land M."/>
            <person name="Hauser L."/>
            <person name="Chang Y.-J."/>
            <person name="Jeffries C.D."/>
            <person name="Chain P."/>
            <person name="Meincke L."/>
            <person name="Sims D."/>
            <person name="Brettin T."/>
            <person name="Detter J.C."/>
            <person name="Rohde M."/>
            <person name="Goeker M."/>
            <person name="Bristow J."/>
            <person name="Eisen J.A."/>
            <person name="Markowitz V."/>
            <person name="Kyrpides N.C."/>
            <person name="Klenk H.-P."/>
            <person name="Hugenholtz P."/>
        </authorList>
    </citation>
    <scope>NUCLEOTIDE SEQUENCE [LARGE SCALE GENOMIC DNA]</scope>
    <source>
        <strain evidence="3">DSM 14684 / CIP 108061 / JCM 11494 / NBRC 100937 / ID131577</strain>
    </source>
</reference>
<sequence length="138" mass="14598">MTNRLPDAEIPAGPALAALDAAESALQAAIAANDPDAIGQQLHEHVVYVGPDGSELDRDADLDNYRSGTLRIERFAELSRHCFAEGSTGSTIVDVELAGIHAGHAFTARARYSRTWIHEATHGWRVLAAASGPLGDTA</sequence>
<dbReference type="AlphaFoldDB" id="D3F9E1"/>
<keyword evidence="3" id="KW-1185">Reference proteome</keyword>
<dbReference type="RefSeq" id="WP_012932161.1">
    <property type="nucleotide sequence ID" value="NC_013739.1"/>
</dbReference>
<dbReference type="STRING" id="469383.Cwoe_0674"/>